<protein>
    <recommendedName>
        <fullName evidence="4">YHYH domain-containing protein</fullName>
    </recommendedName>
</protein>
<evidence type="ECO:0000256" key="1">
    <source>
        <dbReference type="SAM" id="MobiDB-lite"/>
    </source>
</evidence>
<dbReference type="EMBL" id="BEGY01000061">
    <property type="protein sequence ID" value="GAX81170.1"/>
    <property type="molecule type" value="Genomic_DNA"/>
</dbReference>
<dbReference type="AlphaFoldDB" id="A0A250XEH1"/>
<feature type="compositionally biased region" description="Low complexity" evidence="1">
    <location>
        <begin position="388"/>
        <end position="405"/>
    </location>
</feature>
<gene>
    <name evidence="2" type="ORF">CEUSTIGMA_g8603.t1</name>
</gene>
<comment type="caution">
    <text evidence="2">The sequence shown here is derived from an EMBL/GenBank/DDBJ whole genome shotgun (WGS) entry which is preliminary data.</text>
</comment>
<evidence type="ECO:0000313" key="3">
    <source>
        <dbReference type="Proteomes" id="UP000232323"/>
    </source>
</evidence>
<evidence type="ECO:0008006" key="4">
    <source>
        <dbReference type="Google" id="ProtNLM"/>
    </source>
</evidence>
<keyword evidence="3" id="KW-1185">Reference proteome</keyword>
<dbReference type="Proteomes" id="UP000232323">
    <property type="component" value="Unassembled WGS sequence"/>
</dbReference>
<proteinExistence type="predicted"/>
<feature type="compositionally biased region" description="Low complexity" evidence="1">
    <location>
        <begin position="284"/>
        <end position="376"/>
    </location>
</feature>
<dbReference type="STRING" id="1157962.A0A250XEH1"/>
<feature type="compositionally biased region" description="Gly residues" evidence="1">
    <location>
        <begin position="490"/>
        <end position="511"/>
    </location>
</feature>
<feature type="region of interest" description="Disordered" evidence="1">
    <location>
        <begin position="283"/>
        <end position="519"/>
    </location>
</feature>
<reference evidence="2 3" key="1">
    <citation type="submission" date="2017-08" db="EMBL/GenBank/DDBJ databases">
        <title>Acidophilic green algal genome provides insights into adaptation to an acidic environment.</title>
        <authorList>
            <person name="Hirooka S."/>
            <person name="Hirose Y."/>
            <person name="Kanesaki Y."/>
            <person name="Higuchi S."/>
            <person name="Fujiwara T."/>
            <person name="Onuma R."/>
            <person name="Era A."/>
            <person name="Ohbayashi R."/>
            <person name="Uzuka A."/>
            <person name="Nozaki H."/>
            <person name="Yoshikawa H."/>
            <person name="Miyagishima S.Y."/>
        </authorList>
    </citation>
    <scope>NUCLEOTIDE SEQUENCE [LARGE SCALE GENOMIC DNA]</scope>
    <source>
        <strain evidence="2 3">NIES-2499</strain>
    </source>
</reference>
<organism evidence="2 3">
    <name type="scientific">Chlamydomonas eustigma</name>
    <dbReference type="NCBI Taxonomy" id="1157962"/>
    <lineage>
        <taxon>Eukaryota</taxon>
        <taxon>Viridiplantae</taxon>
        <taxon>Chlorophyta</taxon>
        <taxon>core chlorophytes</taxon>
        <taxon>Chlorophyceae</taxon>
        <taxon>CS clade</taxon>
        <taxon>Chlamydomonadales</taxon>
        <taxon>Chlamydomonadaceae</taxon>
        <taxon>Chlamydomonas</taxon>
    </lineage>
</organism>
<name>A0A250XEH1_9CHLO</name>
<accession>A0A250XEH1</accession>
<dbReference type="OrthoDB" id="2151241at2759"/>
<feature type="compositionally biased region" description="Low complexity" evidence="1">
    <location>
        <begin position="421"/>
        <end position="489"/>
    </location>
</feature>
<sequence>MQCSATNCSTVWSASTISTSSTGSNIVIKTESCPGYDWKSESDPNPAVVQSSSLTFPATPNIQSQPFVYVGIYGADNKSAPYPSSGYVMGAIGVATNGVVIYGNANLDGSNAFEQEAYSFDTCGGHASPTGDQYHYHQQTAPGCLASFTNVAGQHSSIFGLMMDGVAIFGPLGDKGVVPTDLDQCQGHVDTTYPFYHYHLPYNWAFPYTTACLRGCVSKANWNNVPSSVICSSSSSQIYTLSSDFSSVVGLFKAAAQDKTAQAPTIKFLTYVAETAGINTTGFASGAPSSGSSSSTTSGGPPSKSPISASGPPSKSPPSASGPPSKSPTSTSGGPPSKSPTSTSGGPPSKSPTSTSRGPPSGSSSTAGGPPSKSPTAGRGPPSKSQNSTSGGPPSGSLSTAGGPPSKSPTAGGPPSKSQNSTSGGPPSGSSSTAGGPPSKSPTSTSGGPPSSSSSISSGGPPSSSSSILGGAPPSGGSQPSGGATPSGGSQNGGGGPSSGGPKNGGGGPQGGRSRLKLF</sequence>
<evidence type="ECO:0000313" key="2">
    <source>
        <dbReference type="EMBL" id="GAX81170.1"/>
    </source>
</evidence>